<dbReference type="InterPro" id="IPR049449">
    <property type="entry name" value="TesB_ACOT8-like_N"/>
</dbReference>
<dbReference type="InterPro" id="IPR029069">
    <property type="entry name" value="HotDog_dom_sf"/>
</dbReference>
<evidence type="ECO:0000259" key="1">
    <source>
        <dbReference type="Pfam" id="PF13622"/>
    </source>
</evidence>
<proteinExistence type="predicted"/>
<dbReference type="Pfam" id="PF20789">
    <property type="entry name" value="4HBT_3C"/>
    <property type="match status" value="1"/>
</dbReference>
<feature type="domain" description="Acyl-CoA thioesterase-like N-terminal HotDog" evidence="1">
    <location>
        <begin position="20"/>
        <end position="100"/>
    </location>
</feature>
<dbReference type="InterPro" id="IPR049450">
    <property type="entry name" value="ACOT8-like_C"/>
</dbReference>
<dbReference type="InterPro" id="IPR042171">
    <property type="entry name" value="Acyl-CoA_hotdog"/>
</dbReference>
<sequence length="271" mass="28939">MEFFTTEGGRFLPSALSISRWSDNQLNGVAVCGLLAMEAEKHCPAQGFVPARFTVDLFRPVINAPISVHSGVIRAGNRIKVADSWLVQEGEMRARATVTFLATTEDAPGEVWRPAEELPIPAPRPEFADAVAAPPLLKCGDGEWLSDYATARNAERKVSWHHLPPLVAGLPFTPFQRAAATGDITNLVTNWGSAGVGYINADMTLTLARLPIGPELGLMALDQVSAEGVAVSTATLFDRAGRLGTCVISSVANARRQVHVGRLSQSLATEA</sequence>
<evidence type="ECO:0000313" key="4">
    <source>
        <dbReference type="Proteomes" id="UP000612956"/>
    </source>
</evidence>
<dbReference type="Gene3D" id="2.40.160.210">
    <property type="entry name" value="Acyl-CoA thioesterase, double hotdog domain"/>
    <property type="match status" value="1"/>
</dbReference>
<dbReference type="EMBL" id="BMMW01000001">
    <property type="protein sequence ID" value="GGK39339.1"/>
    <property type="molecule type" value="Genomic_DNA"/>
</dbReference>
<dbReference type="Proteomes" id="UP000612956">
    <property type="component" value="Unassembled WGS sequence"/>
</dbReference>
<dbReference type="AlphaFoldDB" id="A0A917V5F9"/>
<dbReference type="RefSeq" id="WP_229683699.1">
    <property type="nucleotide sequence ID" value="NZ_BMMW01000001.1"/>
</dbReference>
<comment type="caution">
    <text evidence="3">The sequence shown here is derived from an EMBL/GenBank/DDBJ whole genome shotgun (WGS) entry which is preliminary data.</text>
</comment>
<reference evidence="3" key="2">
    <citation type="submission" date="2020-09" db="EMBL/GenBank/DDBJ databases">
        <authorList>
            <person name="Sun Q."/>
            <person name="Zhou Y."/>
        </authorList>
    </citation>
    <scope>NUCLEOTIDE SEQUENCE</scope>
    <source>
        <strain evidence="3">CGMCC 4.7278</strain>
    </source>
</reference>
<dbReference type="SUPFAM" id="SSF54637">
    <property type="entry name" value="Thioesterase/thiol ester dehydrase-isomerase"/>
    <property type="match status" value="1"/>
</dbReference>
<name>A0A917V5F9_9NOCA</name>
<evidence type="ECO:0000259" key="2">
    <source>
        <dbReference type="Pfam" id="PF20789"/>
    </source>
</evidence>
<organism evidence="3 4">
    <name type="scientific">Nocardia camponoti</name>
    <dbReference type="NCBI Taxonomy" id="1616106"/>
    <lineage>
        <taxon>Bacteria</taxon>
        <taxon>Bacillati</taxon>
        <taxon>Actinomycetota</taxon>
        <taxon>Actinomycetes</taxon>
        <taxon>Mycobacteriales</taxon>
        <taxon>Nocardiaceae</taxon>
        <taxon>Nocardia</taxon>
    </lineage>
</organism>
<evidence type="ECO:0000313" key="3">
    <source>
        <dbReference type="EMBL" id="GGK39339.1"/>
    </source>
</evidence>
<keyword evidence="4" id="KW-1185">Reference proteome</keyword>
<dbReference type="Pfam" id="PF13622">
    <property type="entry name" value="4HBT_3"/>
    <property type="match status" value="1"/>
</dbReference>
<accession>A0A917V5F9</accession>
<reference evidence="3" key="1">
    <citation type="journal article" date="2014" name="Int. J. Syst. Evol. Microbiol.">
        <title>Complete genome sequence of Corynebacterium casei LMG S-19264T (=DSM 44701T), isolated from a smear-ripened cheese.</title>
        <authorList>
            <consortium name="US DOE Joint Genome Institute (JGI-PGF)"/>
            <person name="Walter F."/>
            <person name="Albersmeier A."/>
            <person name="Kalinowski J."/>
            <person name="Ruckert C."/>
        </authorList>
    </citation>
    <scope>NUCLEOTIDE SEQUENCE</scope>
    <source>
        <strain evidence="3">CGMCC 4.7278</strain>
    </source>
</reference>
<feature type="domain" description="Acyl-CoA thioesterase-like C-terminal" evidence="2">
    <location>
        <begin position="152"/>
        <end position="243"/>
    </location>
</feature>
<gene>
    <name evidence="3" type="ORF">GCM10011591_08740</name>
</gene>
<protein>
    <submittedName>
        <fullName evidence="3">Thioesterase</fullName>
    </submittedName>
</protein>